<keyword evidence="2" id="KW-0611">Plant defense</keyword>
<dbReference type="InterPro" id="IPR027417">
    <property type="entry name" value="P-loop_NTPase"/>
</dbReference>
<dbReference type="SUPFAM" id="SSF52200">
    <property type="entry name" value="Toll/Interleukin receptor TIR domain"/>
    <property type="match status" value="1"/>
</dbReference>
<evidence type="ECO:0000313" key="4">
    <source>
        <dbReference type="EMBL" id="KAJ4826735.1"/>
    </source>
</evidence>
<dbReference type="InterPro" id="IPR000157">
    <property type="entry name" value="TIR_dom"/>
</dbReference>
<dbReference type="EMBL" id="JAKUCV010006595">
    <property type="protein sequence ID" value="KAJ4826735.1"/>
    <property type="molecule type" value="Genomic_DNA"/>
</dbReference>
<dbReference type="InterPro" id="IPR042197">
    <property type="entry name" value="Apaf_helical"/>
</dbReference>
<reference evidence="4" key="2">
    <citation type="journal article" date="2023" name="Plants (Basel)">
        <title>Annotation of the Turnera subulata (Passifloraceae) Draft Genome Reveals the S-Locus Evolved after the Divergence of Turneroideae from Passifloroideae in a Stepwise Manner.</title>
        <authorList>
            <person name="Henning P.M."/>
            <person name="Roalson E.H."/>
            <person name="Mir W."/>
            <person name="McCubbin A.G."/>
            <person name="Shore J.S."/>
        </authorList>
    </citation>
    <scope>NUCLEOTIDE SEQUENCE</scope>
    <source>
        <strain evidence="4">F60SS</strain>
    </source>
</reference>
<feature type="non-terminal residue" evidence="4">
    <location>
        <position position="1"/>
    </location>
</feature>
<dbReference type="Pfam" id="PF23282">
    <property type="entry name" value="WHD_ROQ1"/>
    <property type="match status" value="1"/>
</dbReference>
<dbReference type="OrthoDB" id="845250at2759"/>
<protein>
    <recommendedName>
        <fullName evidence="3">TIR domain-containing protein</fullName>
    </recommendedName>
</protein>
<dbReference type="InterPro" id="IPR058192">
    <property type="entry name" value="WHD_ROQ1-like"/>
</dbReference>
<accession>A0A9Q0F8C4</accession>
<gene>
    <name evidence="4" type="ORF">Tsubulata_032755</name>
</gene>
<dbReference type="PRINTS" id="PR00364">
    <property type="entry name" value="DISEASERSIST"/>
</dbReference>
<dbReference type="SUPFAM" id="SSF46785">
    <property type="entry name" value="Winged helix' DNA-binding domain"/>
    <property type="match status" value="1"/>
</dbReference>
<comment type="caution">
    <text evidence="4">The sequence shown here is derived from an EMBL/GenBank/DDBJ whole genome shotgun (WGS) entry which is preliminary data.</text>
</comment>
<dbReference type="SUPFAM" id="SSF52540">
    <property type="entry name" value="P-loop containing nucleoside triphosphate hydrolases"/>
    <property type="match status" value="1"/>
</dbReference>
<dbReference type="InterPro" id="IPR036390">
    <property type="entry name" value="WH_DNA-bd_sf"/>
</dbReference>
<feature type="non-terminal residue" evidence="4">
    <location>
        <position position="432"/>
    </location>
</feature>
<dbReference type="GO" id="GO:0043531">
    <property type="term" value="F:ADP binding"/>
    <property type="evidence" value="ECO:0007669"/>
    <property type="project" value="InterPro"/>
</dbReference>
<evidence type="ECO:0000313" key="5">
    <source>
        <dbReference type="Proteomes" id="UP001141552"/>
    </source>
</evidence>
<evidence type="ECO:0000256" key="1">
    <source>
        <dbReference type="ARBA" id="ARBA00022737"/>
    </source>
</evidence>
<evidence type="ECO:0000259" key="3">
    <source>
        <dbReference type="PROSITE" id="PS50104"/>
    </source>
</evidence>
<dbReference type="GO" id="GO:0006952">
    <property type="term" value="P:defense response"/>
    <property type="evidence" value="ECO:0007669"/>
    <property type="project" value="UniProtKB-KW"/>
</dbReference>
<feature type="domain" description="TIR" evidence="3">
    <location>
        <begin position="1"/>
        <end position="82"/>
    </location>
</feature>
<proteinExistence type="predicted"/>
<dbReference type="Proteomes" id="UP001141552">
    <property type="component" value="Unassembled WGS sequence"/>
</dbReference>
<dbReference type="PANTHER" id="PTHR11017">
    <property type="entry name" value="LEUCINE-RICH REPEAT-CONTAINING PROTEIN"/>
    <property type="match status" value="1"/>
</dbReference>
<dbReference type="Gene3D" id="3.40.50.10140">
    <property type="entry name" value="Toll/interleukin-1 receptor homology (TIR) domain"/>
    <property type="match status" value="1"/>
</dbReference>
<dbReference type="PANTHER" id="PTHR11017:SF271">
    <property type="entry name" value="DISEASE RESISTANCE PROTEIN (TIR-NBS-LRR CLASS) FAMILY"/>
    <property type="match status" value="1"/>
</dbReference>
<dbReference type="AlphaFoldDB" id="A0A9Q0F8C4"/>
<keyword evidence="5" id="KW-1185">Reference proteome</keyword>
<dbReference type="Gene3D" id="3.40.50.300">
    <property type="entry name" value="P-loop containing nucleotide triphosphate hydrolases"/>
    <property type="match status" value="1"/>
</dbReference>
<keyword evidence="1" id="KW-0677">Repeat</keyword>
<dbReference type="GO" id="GO:0007165">
    <property type="term" value="P:signal transduction"/>
    <property type="evidence" value="ECO:0007669"/>
    <property type="project" value="InterPro"/>
</dbReference>
<sequence length="432" mass="50860">KRGRQTLLPVFYDVDPSDVRHQRGTFADALGRLSYSFHKDKVDRWRKALTEASNISGFVFSTHHQREVSQQHKGMEQLQEQFLSYVFRTMEVKIHTVARGKKLIEQRHCGKKVLLVLDDVDEIDQFNSIVRSRDWFGTGSRIIITTRNEDLLEQLGVDKVCITPEMNVAEALELFSWHAFGKSYPKPDFLEWSKEIVRYCQGLPLALEVLGGVLFRQKEPQWRHQLKKLRKIPEDKIQEKLRISYDALSGFEDKNIFLDISCFLVGMDRDYVVRILNGCGFSGERALEFLSKRCLLSINESNKLMMHDLLRDMGREIVRQESPKEPEKRSRLWLREDVINTLRMKKGVKAIQGLKLTLPRGDDRIVETKNLRLLQFSHVKFKTGYEEDLFEELRWLYWHDFPLEFLPNEFHLGKVVIVDMQHSNLRQVWKNP</sequence>
<dbReference type="InterPro" id="IPR044974">
    <property type="entry name" value="Disease_R_plants"/>
</dbReference>
<name>A0A9Q0F8C4_9ROSI</name>
<dbReference type="PROSITE" id="PS50104">
    <property type="entry name" value="TIR"/>
    <property type="match status" value="1"/>
</dbReference>
<dbReference type="Pfam" id="PF01582">
    <property type="entry name" value="TIR"/>
    <property type="match status" value="1"/>
</dbReference>
<organism evidence="4 5">
    <name type="scientific">Turnera subulata</name>
    <dbReference type="NCBI Taxonomy" id="218843"/>
    <lineage>
        <taxon>Eukaryota</taxon>
        <taxon>Viridiplantae</taxon>
        <taxon>Streptophyta</taxon>
        <taxon>Embryophyta</taxon>
        <taxon>Tracheophyta</taxon>
        <taxon>Spermatophyta</taxon>
        <taxon>Magnoliopsida</taxon>
        <taxon>eudicotyledons</taxon>
        <taxon>Gunneridae</taxon>
        <taxon>Pentapetalae</taxon>
        <taxon>rosids</taxon>
        <taxon>fabids</taxon>
        <taxon>Malpighiales</taxon>
        <taxon>Passifloraceae</taxon>
        <taxon>Turnera</taxon>
    </lineage>
</organism>
<reference evidence="4" key="1">
    <citation type="submission" date="2022-02" db="EMBL/GenBank/DDBJ databases">
        <authorList>
            <person name="Henning P.M."/>
            <person name="McCubbin A.G."/>
            <person name="Shore J.S."/>
        </authorList>
    </citation>
    <scope>NUCLEOTIDE SEQUENCE</scope>
    <source>
        <strain evidence="4">F60SS</strain>
        <tissue evidence="4">Leaves</tissue>
    </source>
</reference>
<dbReference type="Gene3D" id="1.10.8.430">
    <property type="entry name" value="Helical domain of apoptotic protease-activating factors"/>
    <property type="match status" value="1"/>
</dbReference>
<dbReference type="InterPro" id="IPR035897">
    <property type="entry name" value="Toll_tir_struct_dom_sf"/>
</dbReference>
<evidence type="ECO:0000256" key="2">
    <source>
        <dbReference type="ARBA" id="ARBA00022821"/>
    </source>
</evidence>